<organism evidence="7 8">
    <name type="scientific">candidate division WOR-1 bacterium RIFOXYC2_FULL_46_14</name>
    <dbReference type="NCBI Taxonomy" id="1802587"/>
    <lineage>
        <taxon>Bacteria</taxon>
        <taxon>Bacillati</taxon>
        <taxon>Saganbacteria</taxon>
    </lineage>
</organism>
<dbReference type="EMBL" id="MEUJ01000008">
    <property type="protein sequence ID" value="OGC39428.1"/>
    <property type="molecule type" value="Genomic_DNA"/>
</dbReference>
<gene>
    <name evidence="7" type="ORF">A2438_07665</name>
</gene>
<comment type="catalytic activity">
    <reaction evidence="6">
        <text>chloramphenicol + acetyl-CoA = chloramphenicol 3-acetate + CoA</text>
        <dbReference type="Rhea" id="RHEA:18421"/>
        <dbReference type="ChEBI" id="CHEBI:16730"/>
        <dbReference type="ChEBI" id="CHEBI:17698"/>
        <dbReference type="ChEBI" id="CHEBI:57287"/>
        <dbReference type="ChEBI" id="CHEBI:57288"/>
        <dbReference type="EC" id="2.3.1.28"/>
    </reaction>
</comment>
<dbReference type="AlphaFoldDB" id="A0A1F4U375"/>
<dbReference type="PANTHER" id="PTHR43300:SF12">
    <property type="entry name" value="CHLORAMPHENICOL ACETYLTRANSFERASE"/>
    <property type="match status" value="1"/>
</dbReference>
<dbReference type="PANTHER" id="PTHR43300">
    <property type="entry name" value="ACETYLTRANSFERASE"/>
    <property type="match status" value="1"/>
</dbReference>
<protein>
    <recommendedName>
        <fullName evidence="2">Chloramphenicol acetyltransferase</fullName>
        <ecNumber evidence="1">2.3.1.28</ecNumber>
    </recommendedName>
</protein>
<dbReference type="Pfam" id="PF00132">
    <property type="entry name" value="Hexapep"/>
    <property type="match status" value="1"/>
</dbReference>
<keyword evidence="3" id="KW-0808">Transferase</keyword>
<evidence type="ECO:0000256" key="1">
    <source>
        <dbReference type="ARBA" id="ARBA00013235"/>
    </source>
</evidence>
<dbReference type="Gene3D" id="2.160.10.10">
    <property type="entry name" value="Hexapeptide repeat proteins"/>
    <property type="match status" value="1"/>
</dbReference>
<evidence type="ECO:0000313" key="7">
    <source>
        <dbReference type="EMBL" id="OGC39428.1"/>
    </source>
</evidence>
<dbReference type="EC" id="2.3.1.28" evidence="1"/>
<name>A0A1F4U375_UNCSA</name>
<dbReference type="CDD" id="cd04647">
    <property type="entry name" value="LbH_MAT_like"/>
    <property type="match status" value="1"/>
</dbReference>
<evidence type="ECO:0000256" key="6">
    <source>
        <dbReference type="ARBA" id="ARBA00047633"/>
    </source>
</evidence>
<dbReference type="GO" id="GO:0046677">
    <property type="term" value="P:response to antibiotic"/>
    <property type="evidence" value="ECO:0007669"/>
    <property type="project" value="UniProtKB-KW"/>
</dbReference>
<sequence>MSLKSDEFLNQLKYHGKDIKIFEKANIIKPEVISIGDFSQIDDYTFMFGGKGISIGRRVHIAVFSSVIGGGEFIAEDCSGLAAGCRIITGSDDFSGKTLANPCIPREFKGTILSAVKLGKFAILGTNCIVMPGITIGDGAMVGAGSIITKDIEPWGIYVGSSPKRIKDRDPDPILKMAELMEKKYG</sequence>
<evidence type="ECO:0000256" key="2">
    <source>
        <dbReference type="ARBA" id="ARBA00020291"/>
    </source>
</evidence>
<evidence type="ECO:0000313" key="8">
    <source>
        <dbReference type="Proteomes" id="UP000179242"/>
    </source>
</evidence>
<dbReference type="InterPro" id="IPR050179">
    <property type="entry name" value="Trans_hexapeptide_repeat"/>
</dbReference>
<dbReference type="InterPro" id="IPR001451">
    <property type="entry name" value="Hexapep"/>
</dbReference>
<evidence type="ECO:0000256" key="4">
    <source>
        <dbReference type="ARBA" id="ARBA00023251"/>
    </source>
</evidence>
<dbReference type="Proteomes" id="UP000179242">
    <property type="component" value="Unassembled WGS sequence"/>
</dbReference>
<evidence type="ECO:0000256" key="3">
    <source>
        <dbReference type="ARBA" id="ARBA00022679"/>
    </source>
</evidence>
<proteinExistence type="predicted"/>
<reference evidence="7 8" key="1">
    <citation type="journal article" date="2016" name="Nat. Commun.">
        <title>Thousands of microbial genomes shed light on interconnected biogeochemical processes in an aquifer system.</title>
        <authorList>
            <person name="Anantharaman K."/>
            <person name="Brown C.T."/>
            <person name="Hug L.A."/>
            <person name="Sharon I."/>
            <person name="Castelle C.J."/>
            <person name="Probst A.J."/>
            <person name="Thomas B.C."/>
            <person name="Singh A."/>
            <person name="Wilkins M.J."/>
            <person name="Karaoz U."/>
            <person name="Brodie E.L."/>
            <person name="Williams K.H."/>
            <person name="Hubbard S.S."/>
            <person name="Banfield J.F."/>
        </authorList>
    </citation>
    <scope>NUCLEOTIDE SEQUENCE [LARGE SCALE GENOMIC DNA]</scope>
</reference>
<accession>A0A1F4U375</accession>
<comment type="caution">
    <text evidence="7">The sequence shown here is derived from an EMBL/GenBank/DDBJ whole genome shotgun (WGS) entry which is preliminary data.</text>
</comment>
<dbReference type="GO" id="GO:0008811">
    <property type="term" value="F:chloramphenicol O-acetyltransferase activity"/>
    <property type="evidence" value="ECO:0007669"/>
    <property type="project" value="UniProtKB-EC"/>
</dbReference>
<keyword evidence="4" id="KW-0046">Antibiotic resistance</keyword>
<evidence type="ECO:0000256" key="5">
    <source>
        <dbReference type="ARBA" id="ARBA00023315"/>
    </source>
</evidence>
<keyword evidence="5" id="KW-0012">Acyltransferase</keyword>
<dbReference type="InterPro" id="IPR011004">
    <property type="entry name" value="Trimer_LpxA-like_sf"/>
</dbReference>
<dbReference type="SUPFAM" id="SSF51161">
    <property type="entry name" value="Trimeric LpxA-like enzymes"/>
    <property type="match status" value="1"/>
</dbReference>